<dbReference type="EMBL" id="JAHXDN010000005">
    <property type="protein sequence ID" value="MBW4709828.1"/>
    <property type="molecule type" value="Genomic_DNA"/>
</dbReference>
<feature type="transmembrane region" description="Helical" evidence="6">
    <location>
        <begin position="156"/>
        <end position="178"/>
    </location>
</feature>
<dbReference type="PROSITE" id="PS50850">
    <property type="entry name" value="MFS"/>
    <property type="match status" value="1"/>
</dbReference>
<evidence type="ECO:0000313" key="9">
    <source>
        <dbReference type="Proteomes" id="UP001138661"/>
    </source>
</evidence>
<comment type="subcellular location">
    <subcellularLocation>
        <location evidence="1">Cell membrane</location>
        <topology evidence="1">Multi-pass membrane protein</topology>
    </subcellularLocation>
</comment>
<reference evidence="8" key="1">
    <citation type="submission" date="2021-07" db="EMBL/GenBank/DDBJ databases">
        <title>Roseobacter insulae sp. nov., isolated from a tidal flat.</title>
        <authorList>
            <person name="Park S."/>
            <person name="Yoon J.-H."/>
        </authorList>
    </citation>
    <scope>NUCLEOTIDE SEQUENCE</scope>
    <source>
        <strain evidence="8">YSTF-M11</strain>
    </source>
</reference>
<dbReference type="PANTHER" id="PTHR43124">
    <property type="entry name" value="PURINE EFFLUX PUMP PBUE"/>
    <property type="match status" value="1"/>
</dbReference>
<evidence type="ECO:0000256" key="3">
    <source>
        <dbReference type="ARBA" id="ARBA00022692"/>
    </source>
</evidence>
<keyword evidence="3 6" id="KW-0812">Transmembrane</keyword>
<feature type="transmembrane region" description="Helical" evidence="6">
    <location>
        <begin position="323"/>
        <end position="342"/>
    </location>
</feature>
<dbReference type="InterPro" id="IPR050189">
    <property type="entry name" value="MFS_Efflux_Transporters"/>
</dbReference>
<dbReference type="InterPro" id="IPR011701">
    <property type="entry name" value="MFS"/>
</dbReference>
<dbReference type="PANTHER" id="PTHR43124:SF10">
    <property type="entry name" value="PURINE EFFLUX PUMP PBUE"/>
    <property type="match status" value="1"/>
</dbReference>
<feature type="transmembrane region" description="Helical" evidence="6">
    <location>
        <begin position="199"/>
        <end position="222"/>
    </location>
</feature>
<dbReference type="Proteomes" id="UP001138661">
    <property type="component" value="Unassembled WGS sequence"/>
</dbReference>
<keyword evidence="9" id="KW-1185">Reference proteome</keyword>
<dbReference type="InterPro" id="IPR020846">
    <property type="entry name" value="MFS_dom"/>
</dbReference>
<feature type="transmembrane region" description="Helical" evidence="6">
    <location>
        <begin position="354"/>
        <end position="375"/>
    </location>
</feature>
<accession>A0A9X1K3R9</accession>
<dbReference type="Pfam" id="PF07690">
    <property type="entry name" value="MFS_1"/>
    <property type="match status" value="1"/>
</dbReference>
<evidence type="ECO:0000256" key="5">
    <source>
        <dbReference type="ARBA" id="ARBA00023136"/>
    </source>
</evidence>
<proteinExistence type="predicted"/>
<feature type="transmembrane region" description="Helical" evidence="6">
    <location>
        <begin position="266"/>
        <end position="283"/>
    </location>
</feature>
<dbReference type="CDD" id="cd17324">
    <property type="entry name" value="MFS_NepI_like"/>
    <property type="match status" value="1"/>
</dbReference>
<comment type="caution">
    <text evidence="8">The sequence shown here is derived from an EMBL/GenBank/DDBJ whole genome shotgun (WGS) entry which is preliminary data.</text>
</comment>
<organism evidence="8 9">
    <name type="scientific">Roseobacter insulae</name>
    <dbReference type="NCBI Taxonomy" id="2859783"/>
    <lineage>
        <taxon>Bacteria</taxon>
        <taxon>Pseudomonadati</taxon>
        <taxon>Pseudomonadota</taxon>
        <taxon>Alphaproteobacteria</taxon>
        <taxon>Rhodobacterales</taxon>
        <taxon>Roseobacteraceae</taxon>
        <taxon>Roseobacter</taxon>
    </lineage>
</organism>
<keyword evidence="4 6" id="KW-1133">Transmembrane helix</keyword>
<feature type="transmembrane region" description="Helical" evidence="6">
    <location>
        <begin position="95"/>
        <end position="119"/>
    </location>
</feature>
<keyword evidence="5 6" id="KW-0472">Membrane</keyword>
<sequence>MRLPILTLAAAGFAVVTTEFVIIGVLPQLAADLGVSIAQAGLLATIFAFTVAIAAPFLTALVAKVERKKLFAGLLAMIAVSNVLTAFAPTFETLAAARIIGALALPVFWAVGTAAAAGLGGPEGGGKSVAILYASISAGTVIGIPLGTLLADLMGWRVMFGAIGALAAVMSLALLAFFPTTKPEAAPSLLTQASILKRGSFLAHLVLTAFAFTSMFVAYTYLADILQTLANVPSAQVAWVLMGFGIVGLFGNWLAGQYVDRNPMGVTVVSLAALSAASFATVAMTGQGILFLIPLAIWGAAQSAGFIANQLRVMKQAPEAQEFASALSVTIAQVGIGLGALIGGRVIDTAGLPALGPANAMIGIAGLVVAAFIALTMRSRPSVAVPAE</sequence>
<name>A0A9X1K3R9_9RHOB</name>
<dbReference type="GO" id="GO:0022857">
    <property type="term" value="F:transmembrane transporter activity"/>
    <property type="evidence" value="ECO:0007669"/>
    <property type="project" value="InterPro"/>
</dbReference>
<gene>
    <name evidence="8" type="ORF">KX928_18740</name>
</gene>
<dbReference type="RefSeq" id="WP_219505760.1">
    <property type="nucleotide sequence ID" value="NZ_JAHXDN010000005.1"/>
</dbReference>
<feature type="transmembrane region" description="Helical" evidence="6">
    <location>
        <begin position="70"/>
        <end position="89"/>
    </location>
</feature>
<feature type="transmembrane region" description="Helical" evidence="6">
    <location>
        <begin position="234"/>
        <end position="254"/>
    </location>
</feature>
<keyword evidence="2" id="KW-1003">Cell membrane</keyword>
<dbReference type="GO" id="GO:0005886">
    <property type="term" value="C:plasma membrane"/>
    <property type="evidence" value="ECO:0007669"/>
    <property type="project" value="UniProtKB-SubCell"/>
</dbReference>
<feature type="transmembrane region" description="Helical" evidence="6">
    <location>
        <begin position="289"/>
        <end position="311"/>
    </location>
</feature>
<evidence type="ECO:0000313" key="8">
    <source>
        <dbReference type="EMBL" id="MBW4709828.1"/>
    </source>
</evidence>
<evidence type="ECO:0000256" key="6">
    <source>
        <dbReference type="SAM" id="Phobius"/>
    </source>
</evidence>
<evidence type="ECO:0000256" key="4">
    <source>
        <dbReference type="ARBA" id="ARBA00022989"/>
    </source>
</evidence>
<dbReference type="AlphaFoldDB" id="A0A9X1K3R9"/>
<evidence type="ECO:0000256" key="1">
    <source>
        <dbReference type="ARBA" id="ARBA00004651"/>
    </source>
</evidence>
<evidence type="ECO:0000259" key="7">
    <source>
        <dbReference type="PROSITE" id="PS50850"/>
    </source>
</evidence>
<feature type="transmembrane region" description="Helical" evidence="6">
    <location>
        <begin position="131"/>
        <end position="150"/>
    </location>
</feature>
<feature type="transmembrane region" description="Helical" evidence="6">
    <location>
        <begin position="42"/>
        <end position="63"/>
    </location>
</feature>
<protein>
    <submittedName>
        <fullName evidence="8">MFS transporter</fullName>
    </submittedName>
</protein>
<feature type="domain" description="Major facilitator superfamily (MFS) profile" evidence="7">
    <location>
        <begin position="4"/>
        <end position="383"/>
    </location>
</feature>
<evidence type="ECO:0000256" key="2">
    <source>
        <dbReference type="ARBA" id="ARBA00022475"/>
    </source>
</evidence>